<dbReference type="GO" id="GO:0003677">
    <property type="term" value="F:DNA binding"/>
    <property type="evidence" value="ECO:0007669"/>
    <property type="project" value="UniProtKB-KW"/>
</dbReference>
<sequence>MNAPFETSSSGRVPAYARICATVRASIARGSLPHGAVLLEGPLAELFNSSRSPVKQALAQLESEGLLFRFAGRGLMVGKADAPLRLDITAEMLADSAQELAPERLSVAETLYYEVEREILKRSLFGRFRVNELALARHYDVSRIVAREILLKVQQAGVVVKGEKAHWWIVPLDQKRLRDLYELRELLEPVALRAAAPLLPAPVLAKVAERLQNATTRFPDIGMAELGLLEEDLHGTCLSFCPNRDLTEALLRSRASQISGKHMQSILMRTPSTDAFLEEHLAIVGALQAGDTDEACNALLQHLVISREKGADRLAEFHSRFSATAIDYIMD</sequence>
<dbReference type="InterPro" id="IPR036390">
    <property type="entry name" value="WH_DNA-bd_sf"/>
</dbReference>
<dbReference type="EMBL" id="VTWH01000001">
    <property type="protein sequence ID" value="KAA0972633.1"/>
    <property type="molecule type" value="Genomic_DNA"/>
</dbReference>
<dbReference type="InterPro" id="IPR036388">
    <property type="entry name" value="WH-like_DNA-bd_sf"/>
</dbReference>
<accession>A0A5B0E1C5</accession>
<dbReference type="PROSITE" id="PS50949">
    <property type="entry name" value="HTH_GNTR"/>
    <property type="match status" value="1"/>
</dbReference>
<dbReference type="Pfam" id="PF00392">
    <property type="entry name" value="GntR"/>
    <property type="match status" value="1"/>
</dbReference>
<protein>
    <submittedName>
        <fullName evidence="5">GntR family transcriptional regulator</fullName>
    </submittedName>
</protein>
<evidence type="ECO:0000313" key="6">
    <source>
        <dbReference type="Proteomes" id="UP000324738"/>
    </source>
</evidence>
<dbReference type="InterPro" id="IPR008920">
    <property type="entry name" value="TF_FadR/GntR_C"/>
</dbReference>
<dbReference type="InterPro" id="IPR011711">
    <property type="entry name" value="GntR_C"/>
</dbReference>
<dbReference type="Proteomes" id="UP000324738">
    <property type="component" value="Unassembled WGS sequence"/>
</dbReference>
<dbReference type="Pfam" id="PF07729">
    <property type="entry name" value="FCD"/>
    <property type="match status" value="1"/>
</dbReference>
<dbReference type="AlphaFoldDB" id="A0A5B0E1C5"/>
<dbReference type="SUPFAM" id="SSF48008">
    <property type="entry name" value="GntR ligand-binding domain-like"/>
    <property type="match status" value="1"/>
</dbReference>
<keyword evidence="6" id="KW-1185">Reference proteome</keyword>
<reference evidence="5 6" key="1">
    <citation type="submission" date="2019-08" db="EMBL/GenBank/DDBJ databases">
        <title>Aureimonas fodiniaquatilis sp. nov., isolated from a coal mine wastewater.</title>
        <authorList>
            <person name="Kim W."/>
        </authorList>
    </citation>
    <scope>NUCLEOTIDE SEQUENCE [LARGE SCALE GENOMIC DNA]</scope>
    <source>
        <strain evidence="5 6">CAU 1482</strain>
    </source>
</reference>
<dbReference type="Gene3D" id="1.20.120.530">
    <property type="entry name" value="GntR ligand-binding domain-like"/>
    <property type="match status" value="1"/>
</dbReference>
<dbReference type="RefSeq" id="WP_149298526.1">
    <property type="nucleotide sequence ID" value="NZ_VTWH01000001.1"/>
</dbReference>
<dbReference type="SMART" id="SM00345">
    <property type="entry name" value="HTH_GNTR"/>
    <property type="match status" value="1"/>
</dbReference>
<dbReference type="SMART" id="SM00895">
    <property type="entry name" value="FCD"/>
    <property type="match status" value="1"/>
</dbReference>
<evidence type="ECO:0000256" key="3">
    <source>
        <dbReference type="ARBA" id="ARBA00023163"/>
    </source>
</evidence>
<gene>
    <name evidence="5" type="ORF">FPY71_06045</name>
</gene>
<dbReference type="InterPro" id="IPR000524">
    <property type="entry name" value="Tscrpt_reg_HTH_GntR"/>
</dbReference>
<evidence type="ECO:0000313" key="5">
    <source>
        <dbReference type="EMBL" id="KAA0972633.1"/>
    </source>
</evidence>
<evidence type="ECO:0000256" key="2">
    <source>
        <dbReference type="ARBA" id="ARBA00023125"/>
    </source>
</evidence>
<keyword evidence="3" id="KW-0804">Transcription</keyword>
<keyword evidence="1" id="KW-0805">Transcription regulation</keyword>
<organism evidence="5 6">
    <name type="scientific">Aureimonas fodinaquatilis</name>
    <dbReference type="NCBI Taxonomy" id="2565783"/>
    <lineage>
        <taxon>Bacteria</taxon>
        <taxon>Pseudomonadati</taxon>
        <taxon>Pseudomonadota</taxon>
        <taxon>Alphaproteobacteria</taxon>
        <taxon>Hyphomicrobiales</taxon>
        <taxon>Aurantimonadaceae</taxon>
        <taxon>Aureimonas</taxon>
    </lineage>
</organism>
<name>A0A5B0E1C5_9HYPH</name>
<dbReference type="SUPFAM" id="SSF46785">
    <property type="entry name" value="Winged helix' DNA-binding domain"/>
    <property type="match status" value="2"/>
</dbReference>
<dbReference type="Gene3D" id="1.10.10.10">
    <property type="entry name" value="Winged helix-like DNA-binding domain superfamily/Winged helix DNA-binding domain"/>
    <property type="match status" value="2"/>
</dbReference>
<dbReference type="PANTHER" id="PTHR43537:SF5">
    <property type="entry name" value="UXU OPERON TRANSCRIPTIONAL REGULATOR"/>
    <property type="match status" value="1"/>
</dbReference>
<evidence type="ECO:0000259" key="4">
    <source>
        <dbReference type="PROSITE" id="PS50949"/>
    </source>
</evidence>
<proteinExistence type="predicted"/>
<dbReference type="GO" id="GO:0003700">
    <property type="term" value="F:DNA-binding transcription factor activity"/>
    <property type="evidence" value="ECO:0007669"/>
    <property type="project" value="InterPro"/>
</dbReference>
<dbReference type="PANTHER" id="PTHR43537">
    <property type="entry name" value="TRANSCRIPTIONAL REGULATOR, GNTR FAMILY"/>
    <property type="match status" value="1"/>
</dbReference>
<comment type="caution">
    <text evidence="5">The sequence shown here is derived from an EMBL/GenBank/DDBJ whole genome shotgun (WGS) entry which is preliminary data.</text>
</comment>
<feature type="domain" description="HTH gntR-type" evidence="4">
    <location>
        <begin position="13"/>
        <end position="80"/>
    </location>
</feature>
<evidence type="ECO:0000256" key="1">
    <source>
        <dbReference type="ARBA" id="ARBA00023015"/>
    </source>
</evidence>
<dbReference type="OrthoDB" id="9799812at2"/>
<keyword evidence="2" id="KW-0238">DNA-binding</keyword>